<comment type="caution">
    <text evidence="1">The sequence shown here is derived from an EMBL/GenBank/DDBJ whole genome shotgun (WGS) entry which is preliminary data.</text>
</comment>
<name>A0ACC2L7Z4_PERAE</name>
<accession>A0ACC2L7Z4</accession>
<sequence>MLVTPHSKAERIESHYLLPFFKQHKRTTSTTSHSLHPPEALGVNHSGLEQTSPLVYFHSKLIVSGPFTYTMDVESKGGRDKNLRPHRRKVPRYNSNSKRMGGCCRCICCCCCFLLIFILIIVALTACLYTLYQPKIPSYKVEKLNITRFQVDESFDLNTELVITAKAQNPNEKISIIYGEKSSVSVSYRDSTLCSGKLPGFRQGHKNTRVMNLVLKGKSVFGSGPQEALMGNKKTGRIPLDISVKAPIVLDFGSLKTMEVKVLVDCHLIVNSLSPNEEIKILSSDYEVTAKM</sequence>
<dbReference type="EMBL" id="CM056815">
    <property type="protein sequence ID" value="KAJ8629159.1"/>
    <property type="molecule type" value="Genomic_DNA"/>
</dbReference>
<keyword evidence="2" id="KW-1185">Reference proteome</keyword>
<evidence type="ECO:0000313" key="2">
    <source>
        <dbReference type="Proteomes" id="UP001234297"/>
    </source>
</evidence>
<dbReference type="Proteomes" id="UP001234297">
    <property type="component" value="Chromosome 7"/>
</dbReference>
<evidence type="ECO:0000313" key="1">
    <source>
        <dbReference type="EMBL" id="KAJ8629159.1"/>
    </source>
</evidence>
<reference evidence="1 2" key="1">
    <citation type="journal article" date="2022" name="Hortic Res">
        <title>A haplotype resolved chromosomal level avocado genome allows analysis of novel avocado genes.</title>
        <authorList>
            <person name="Nath O."/>
            <person name="Fletcher S.J."/>
            <person name="Hayward A."/>
            <person name="Shaw L.M."/>
            <person name="Masouleh A.K."/>
            <person name="Furtado A."/>
            <person name="Henry R.J."/>
            <person name="Mitter N."/>
        </authorList>
    </citation>
    <scope>NUCLEOTIDE SEQUENCE [LARGE SCALE GENOMIC DNA]</scope>
    <source>
        <strain evidence="2">cv. Hass</strain>
    </source>
</reference>
<organism evidence="1 2">
    <name type="scientific">Persea americana</name>
    <name type="common">Avocado</name>
    <dbReference type="NCBI Taxonomy" id="3435"/>
    <lineage>
        <taxon>Eukaryota</taxon>
        <taxon>Viridiplantae</taxon>
        <taxon>Streptophyta</taxon>
        <taxon>Embryophyta</taxon>
        <taxon>Tracheophyta</taxon>
        <taxon>Spermatophyta</taxon>
        <taxon>Magnoliopsida</taxon>
        <taxon>Magnoliidae</taxon>
        <taxon>Laurales</taxon>
        <taxon>Lauraceae</taxon>
        <taxon>Persea</taxon>
    </lineage>
</organism>
<gene>
    <name evidence="1" type="ORF">MRB53_022482</name>
</gene>
<proteinExistence type="predicted"/>
<protein>
    <submittedName>
        <fullName evidence="1">Uncharacterized protein</fullName>
    </submittedName>
</protein>